<keyword evidence="2" id="KW-0964">Secreted</keyword>
<feature type="domain" description="Carbohydrate-binding module family 96" evidence="6">
    <location>
        <begin position="57"/>
        <end position="154"/>
    </location>
</feature>
<sequence length="705" mass="73106">MTLPGKHRLSENRHQTSSTLRRRLMTAVVAVSAAALAVTAAIPIGAATAAADAPSVSLNASRSTWITSRQPTSPHNQYPYLSATASADRAFVAFPTGTLDAKKKIGSATLTVRVQSTAATAAGFQVYPTSSSWKAATLTAANRPASGSTPVNTALTKAVRGTTVSIPLNPSAIVAGAAETSFEIGYAQRYVGTTFTSPTLSIRYADAATPAPTPTATPTATPTPTETPTSAPKPTATPTPAPSPTEDPVVTPPTATGIGGSFAIPAPGSSAKKVFAHYFPPYPVSIDNASPASDYYARNYIDPEGEGGKHAAYGGLLRDRPIGRAPLSGDWRTTDLGTEVDQAADAGIDGFTVDVMSWSGQNWDTTVRLMQAAADAKRGFTVVPNVDASSGAVNASPAAIAASLAKLYSYSSAYKLSDGRYVLSSFAAEDKSPAWWSSVIGDLKNTYGISVAFIAVLQNASDANLAAFSPISYGLSQWGARTAATIQATPDLAARAHALGDKWMQPVAVQDSRPNGGKYAEAGNTETLRASWNKAISDGADFVQIATWNDYSENTDVAPSDNQGVTFLDVSAYYLAQFKTGSAPKITSDSAYITHRDQLTTAVPQIGRVQTPNLDGTGTAPRNTVEVLTMLTAPATVKITVGSTVKTVDVPAGVTATTVPLTTGTVSATIVRGGQTVLAGTSPYTVTAKPLVNDMEYFGVTLTKK</sequence>
<keyword evidence="3 5" id="KW-0732">Signal</keyword>
<gene>
    <name evidence="7" type="ORF">FHX33_003351</name>
</gene>
<evidence type="ECO:0000256" key="4">
    <source>
        <dbReference type="SAM" id="MobiDB-lite"/>
    </source>
</evidence>
<keyword evidence="8" id="KW-1185">Reference proteome</keyword>
<dbReference type="EMBL" id="JACHVP010000004">
    <property type="protein sequence ID" value="MBB2968575.1"/>
    <property type="molecule type" value="Genomic_DNA"/>
</dbReference>
<feature type="region of interest" description="Disordered" evidence="4">
    <location>
        <begin position="208"/>
        <end position="250"/>
    </location>
</feature>
<evidence type="ECO:0000256" key="5">
    <source>
        <dbReference type="SAM" id="SignalP"/>
    </source>
</evidence>
<evidence type="ECO:0000256" key="1">
    <source>
        <dbReference type="ARBA" id="ARBA00004613"/>
    </source>
</evidence>
<proteinExistence type="predicted"/>
<dbReference type="AlphaFoldDB" id="A0A7W4UYG6"/>
<evidence type="ECO:0000313" key="7">
    <source>
        <dbReference type="EMBL" id="MBB2968575.1"/>
    </source>
</evidence>
<protein>
    <recommendedName>
        <fullName evidence="6">Carbohydrate-binding module family 96 domain-containing protein</fullName>
    </recommendedName>
</protein>
<evidence type="ECO:0000313" key="8">
    <source>
        <dbReference type="Proteomes" id="UP000538196"/>
    </source>
</evidence>
<comment type="subcellular location">
    <subcellularLocation>
        <location evidence="1">Secreted</location>
    </subcellularLocation>
</comment>
<dbReference type="Pfam" id="PF03659">
    <property type="entry name" value="Glyco_hydro_71"/>
    <property type="match status" value="1"/>
</dbReference>
<dbReference type="NCBIfam" id="NF033679">
    <property type="entry name" value="DNRLRE_dom"/>
    <property type="match status" value="1"/>
</dbReference>
<dbReference type="InterPro" id="IPR006311">
    <property type="entry name" value="TAT_signal"/>
</dbReference>
<dbReference type="GO" id="GO:0005576">
    <property type="term" value="C:extracellular region"/>
    <property type="evidence" value="ECO:0007669"/>
    <property type="project" value="UniProtKB-SubCell"/>
</dbReference>
<dbReference type="Pfam" id="PF24517">
    <property type="entry name" value="CBM96"/>
    <property type="match status" value="1"/>
</dbReference>
<evidence type="ECO:0000256" key="2">
    <source>
        <dbReference type="ARBA" id="ARBA00022525"/>
    </source>
</evidence>
<dbReference type="InterPro" id="IPR005197">
    <property type="entry name" value="Glyco_hydro_71"/>
</dbReference>
<evidence type="ECO:0000256" key="3">
    <source>
        <dbReference type="ARBA" id="ARBA00022729"/>
    </source>
</evidence>
<comment type="caution">
    <text evidence="7">The sequence shown here is derived from an EMBL/GenBank/DDBJ whole genome shotgun (WGS) entry which is preliminary data.</text>
</comment>
<dbReference type="Gene3D" id="3.20.20.80">
    <property type="entry name" value="Glycosidases"/>
    <property type="match status" value="1"/>
</dbReference>
<dbReference type="GO" id="GO:0051118">
    <property type="term" value="F:glucan endo-1,3-alpha-glucosidase activity"/>
    <property type="evidence" value="ECO:0007669"/>
    <property type="project" value="InterPro"/>
</dbReference>
<evidence type="ECO:0000259" key="6">
    <source>
        <dbReference type="Pfam" id="PF24517"/>
    </source>
</evidence>
<accession>A0A7W4UYG6</accession>
<dbReference type="RefSeq" id="WP_183428744.1">
    <property type="nucleotide sequence ID" value="NZ_JACHVP010000004.1"/>
</dbReference>
<dbReference type="CDD" id="cd11577">
    <property type="entry name" value="GH71"/>
    <property type="match status" value="1"/>
</dbReference>
<organism evidence="7 8">
    <name type="scientific">Leifsonia aquatica</name>
    <name type="common">Corynebacterium aquaticum</name>
    <dbReference type="NCBI Taxonomy" id="144185"/>
    <lineage>
        <taxon>Bacteria</taxon>
        <taxon>Bacillati</taxon>
        <taxon>Actinomycetota</taxon>
        <taxon>Actinomycetes</taxon>
        <taxon>Micrococcales</taxon>
        <taxon>Microbacteriaceae</taxon>
        <taxon>Leifsonia</taxon>
    </lineage>
</organism>
<dbReference type="InterPro" id="IPR055372">
    <property type="entry name" value="CBM96"/>
</dbReference>
<dbReference type="PROSITE" id="PS51318">
    <property type="entry name" value="TAT"/>
    <property type="match status" value="1"/>
</dbReference>
<feature type="compositionally biased region" description="Pro residues" evidence="4">
    <location>
        <begin position="235"/>
        <end position="245"/>
    </location>
</feature>
<reference evidence="7 8" key="1">
    <citation type="submission" date="2020-08" db="EMBL/GenBank/DDBJ databases">
        <title>Sequencing the genomes of 1000 actinobacteria strains.</title>
        <authorList>
            <person name="Klenk H.-P."/>
        </authorList>
    </citation>
    <scope>NUCLEOTIDE SEQUENCE [LARGE SCALE GENOMIC DNA]</scope>
    <source>
        <strain evidence="7 8">DSM 20146</strain>
    </source>
</reference>
<feature type="compositionally biased region" description="Low complexity" evidence="4">
    <location>
        <begin position="208"/>
        <end position="234"/>
    </location>
</feature>
<dbReference type="Proteomes" id="UP000538196">
    <property type="component" value="Unassembled WGS sequence"/>
</dbReference>
<name>A0A7W4UYG6_LEIAQ</name>
<feature type="signal peptide" evidence="5">
    <location>
        <begin position="1"/>
        <end position="40"/>
    </location>
</feature>
<feature type="chain" id="PRO_5038493982" description="Carbohydrate-binding module family 96 domain-containing protein" evidence="5">
    <location>
        <begin position="41"/>
        <end position="705"/>
    </location>
</feature>